<comment type="similarity">
    <text evidence="1 4">Belongs to the glycosyl hydrolase 30 family.</text>
</comment>
<organism evidence="8 9">
    <name type="scientific">Flavobacterium stagni</name>
    <dbReference type="NCBI Taxonomy" id="2506421"/>
    <lineage>
        <taxon>Bacteria</taxon>
        <taxon>Pseudomonadati</taxon>
        <taxon>Bacteroidota</taxon>
        <taxon>Flavobacteriia</taxon>
        <taxon>Flavobacteriales</taxon>
        <taxon>Flavobacteriaceae</taxon>
        <taxon>Flavobacterium</taxon>
    </lineage>
</organism>
<keyword evidence="3 4" id="KW-0378">Hydrolase</keyword>
<dbReference type="InterPro" id="IPR017853">
    <property type="entry name" value="GH"/>
</dbReference>
<evidence type="ECO:0000256" key="4">
    <source>
        <dbReference type="RuleBase" id="RU361188"/>
    </source>
</evidence>
<comment type="caution">
    <text evidence="8">The sequence shown here is derived from an EMBL/GenBank/DDBJ whole genome shotgun (WGS) entry which is preliminary data.</text>
</comment>
<dbReference type="InterPro" id="IPR001139">
    <property type="entry name" value="Glyco_hydro_30"/>
</dbReference>
<feature type="domain" description="Glycosyl hydrolase family 30 TIM-barrel" evidence="6">
    <location>
        <begin position="84"/>
        <end position="415"/>
    </location>
</feature>
<name>A0A4Q1KCA3_9FLAO</name>
<dbReference type="AlphaFoldDB" id="A0A4Q1KCA3"/>
<dbReference type="PROSITE" id="PS51257">
    <property type="entry name" value="PROKAR_LIPOPROTEIN"/>
    <property type="match status" value="1"/>
</dbReference>
<evidence type="ECO:0000256" key="1">
    <source>
        <dbReference type="ARBA" id="ARBA00005382"/>
    </source>
</evidence>
<feature type="domain" description="Glycosyl hydrolase family 30 beta sandwich" evidence="7">
    <location>
        <begin position="418"/>
        <end position="476"/>
    </location>
</feature>
<dbReference type="RefSeq" id="WP_129460514.1">
    <property type="nucleotide sequence ID" value="NZ_SBKN01000001.1"/>
</dbReference>
<evidence type="ECO:0000313" key="8">
    <source>
        <dbReference type="EMBL" id="RXR24537.1"/>
    </source>
</evidence>
<dbReference type="InterPro" id="IPR033453">
    <property type="entry name" value="Glyco_hydro_30_TIM-barrel"/>
</dbReference>
<dbReference type="OrthoDB" id="9806701at2"/>
<dbReference type="SUPFAM" id="SSF51445">
    <property type="entry name" value="(Trans)glycosidases"/>
    <property type="match status" value="1"/>
</dbReference>
<dbReference type="GO" id="GO:0016020">
    <property type="term" value="C:membrane"/>
    <property type="evidence" value="ECO:0007669"/>
    <property type="project" value="GOC"/>
</dbReference>
<reference evidence="9" key="1">
    <citation type="submission" date="2019-01" db="EMBL/GenBank/DDBJ databases">
        <title>Cytophagaceae bacterium strain CAR-16.</title>
        <authorList>
            <person name="Chen W.-M."/>
        </authorList>
    </citation>
    <scope>NUCLEOTIDE SEQUENCE [LARGE SCALE GENOMIC DNA]</scope>
    <source>
        <strain evidence="9">WWJ-16</strain>
    </source>
</reference>
<dbReference type="GO" id="GO:0006680">
    <property type="term" value="P:glucosylceramide catabolic process"/>
    <property type="evidence" value="ECO:0007669"/>
    <property type="project" value="TreeGrafter"/>
</dbReference>
<dbReference type="Gene3D" id="2.60.40.1180">
    <property type="entry name" value="Golgi alpha-mannosidase II"/>
    <property type="match status" value="1"/>
</dbReference>
<evidence type="ECO:0000313" key="9">
    <source>
        <dbReference type="Proteomes" id="UP000289857"/>
    </source>
</evidence>
<feature type="signal peptide" evidence="5">
    <location>
        <begin position="1"/>
        <end position="20"/>
    </location>
</feature>
<keyword evidence="9" id="KW-1185">Reference proteome</keyword>
<dbReference type="EMBL" id="SBKN01000001">
    <property type="protein sequence ID" value="RXR24537.1"/>
    <property type="molecule type" value="Genomic_DNA"/>
</dbReference>
<evidence type="ECO:0000256" key="3">
    <source>
        <dbReference type="ARBA" id="ARBA00022801"/>
    </source>
</evidence>
<evidence type="ECO:0000256" key="5">
    <source>
        <dbReference type="SAM" id="SignalP"/>
    </source>
</evidence>
<keyword evidence="4" id="KW-0326">Glycosidase</keyword>
<dbReference type="SUPFAM" id="SSF51011">
    <property type="entry name" value="Glycosyl hydrolase domain"/>
    <property type="match status" value="1"/>
</dbReference>
<dbReference type="PANTHER" id="PTHR11069">
    <property type="entry name" value="GLUCOSYLCERAMIDASE"/>
    <property type="match status" value="1"/>
</dbReference>
<dbReference type="Gene3D" id="3.20.20.80">
    <property type="entry name" value="Glycosidases"/>
    <property type="match status" value="1"/>
</dbReference>
<protein>
    <submittedName>
        <fullName evidence="8">Glucosylceramidase</fullName>
    </submittedName>
</protein>
<dbReference type="InterPro" id="IPR033452">
    <property type="entry name" value="GH30_C"/>
</dbReference>
<evidence type="ECO:0000256" key="2">
    <source>
        <dbReference type="ARBA" id="ARBA00022729"/>
    </source>
</evidence>
<dbReference type="Pfam" id="PF17189">
    <property type="entry name" value="Glyco_hydro_30C"/>
    <property type="match status" value="1"/>
</dbReference>
<dbReference type="InterPro" id="IPR013780">
    <property type="entry name" value="Glyco_hydro_b"/>
</dbReference>
<evidence type="ECO:0000259" key="6">
    <source>
        <dbReference type="Pfam" id="PF02055"/>
    </source>
</evidence>
<dbReference type="GO" id="GO:0004348">
    <property type="term" value="F:glucosylceramidase activity"/>
    <property type="evidence" value="ECO:0007669"/>
    <property type="project" value="InterPro"/>
</dbReference>
<dbReference type="Pfam" id="PF02055">
    <property type="entry name" value="Glyco_hydro_30"/>
    <property type="match status" value="1"/>
</dbReference>
<feature type="chain" id="PRO_5021001798" evidence="5">
    <location>
        <begin position="21"/>
        <end position="479"/>
    </location>
</feature>
<proteinExistence type="inferred from homology"/>
<gene>
    <name evidence="8" type="ORF">EQG61_03570</name>
</gene>
<sequence length="479" mass="52268">MKRALFFASLLATCTLLSCACSQSSSDSGNGNPVTPTTNEVDLWLTKADGSKKLEKQVTALAFDTQYNQYNTLEINSNQTYQTIDGFGYTLTGGSVELINQLSATKKQELLQELFGSGANGIGISYLRISIGASDLSSSVFSYDDLPVGQTDVNLTQFSLAQDNALIQLLQTIRTINPTIKILGSPWSPPVWMKDNGSSVGGSLLPQYYSVYAQYFVKYIQQMKQNNIPIDAITIQNEPLHPGNNPSLYMTAAQQADFIKNHLGPAFQTAGITTKIICYDHNCDKPEYPLEILNDAAARPFVDGSAFHLYAGDISALGSVHNAYPTKNVYFTEQWTGSTGSFDGDLRWHLRNVIIGSMRNWSKIALEWNLANDPNYNPHTPGGCTQCKGALTLSGSENITRNVAYYIIAHASKFIPTGSQRIASNQVGGVFNVAFKTPQGKIVLVAVNDGSNSETFNIKYNGKWVTVSLTPGDVATYIF</sequence>
<accession>A0A4Q1KCA3</accession>
<evidence type="ECO:0000259" key="7">
    <source>
        <dbReference type="Pfam" id="PF17189"/>
    </source>
</evidence>
<dbReference type="Proteomes" id="UP000289857">
    <property type="component" value="Unassembled WGS sequence"/>
</dbReference>
<keyword evidence="2 5" id="KW-0732">Signal</keyword>
<dbReference type="PANTHER" id="PTHR11069:SF23">
    <property type="entry name" value="LYSOSOMAL ACID GLUCOSYLCERAMIDASE"/>
    <property type="match status" value="1"/>
</dbReference>